<feature type="transmembrane region" description="Helical" evidence="1">
    <location>
        <begin position="207"/>
        <end position="224"/>
    </location>
</feature>
<dbReference type="AlphaFoldDB" id="A0A1Y3Y6Y9"/>
<evidence type="ECO:0000259" key="2">
    <source>
        <dbReference type="Pfam" id="PF00892"/>
    </source>
</evidence>
<evidence type="ECO:0000313" key="9">
    <source>
        <dbReference type="Proteomes" id="UP000284434"/>
    </source>
</evidence>
<sequence>MKEAFFKLHLSVLLAGATGIFGRLISLNEGLLVWYRMLLAGLLFALLSAVRRRFPRIGWKEVFKIGGIGILLGLHWVFFYGSIKASNISIGVVCFSLVSFFTAFLEPWINRHRISVKEVLFSLLTLLGIALIFHLDTRYRQGILLGITSSVLAALFTITNKKVAAGHDASTMLLYEMSGGFVGLSCLLPFYLRYFPVETIFPDVSDLIYLILLASVCTIGLYLLQIQVLKVVSAFTVNLTYNLEPVYSIILAMLFFHEARELNGAFYIGLGLIVLSVLLQTFAVFLPRPDKAVSS</sequence>
<organism evidence="4 8">
    <name type="scientific">Odoribacter splanchnicus</name>
    <dbReference type="NCBI Taxonomy" id="28118"/>
    <lineage>
        <taxon>Bacteria</taxon>
        <taxon>Pseudomonadati</taxon>
        <taxon>Bacteroidota</taxon>
        <taxon>Bacteroidia</taxon>
        <taxon>Bacteroidales</taxon>
        <taxon>Odoribacteraceae</taxon>
        <taxon>Odoribacter</taxon>
    </lineage>
</organism>
<dbReference type="Pfam" id="PF00892">
    <property type="entry name" value="EamA"/>
    <property type="match status" value="2"/>
</dbReference>
<dbReference type="GO" id="GO:0016020">
    <property type="term" value="C:membrane"/>
    <property type="evidence" value="ECO:0007669"/>
    <property type="project" value="InterPro"/>
</dbReference>
<keyword evidence="1" id="KW-0472">Membrane</keyword>
<evidence type="ECO:0000313" key="8">
    <source>
        <dbReference type="Proteomes" id="UP000284243"/>
    </source>
</evidence>
<dbReference type="InterPro" id="IPR037185">
    <property type="entry name" value="EmrE-like"/>
</dbReference>
<dbReference type="Proteomes" id="UP000283426">
    <property type="component" value="Unassembled WGS sequence"/>
</dbReference>
<feature type="transmembrane region" description="Helical" evidence="1">
    <location>
        <begin position="231"/>
        <end position="254"/>
    </location>
</feature>
<dbReference type="EMBL" id="QRYW01000016">
    <property type="protein sequence ID" value="RGV26850.1"/>
    <property type="molecule type" value="Genomic_DNA"/>
</dbReference>
<proteinExistence type="predicted"/>
<evidence type="ECO:0000313" key="4">
    <source>
        <dbReference type="EMBL" id="RGU54853.1"/>
    </source>
</evidence>
<evidence type="ECO:0000256" key="1">
    <source>
        <dbReference type="SAM" id="Phobius"/>
    </source>
</evidence>
<name>A0A1Y3Y6Y9_9BACT</name>
<protein>
    <submittedName>
        <fullName evidence="4">DMT family transporter</fullName>
    </submittedName>
</protein>
<feature type="transmembrane region" description="Helical" evidence="1">
    <location>
        <begin position="172"/>
        <end position="192"/>
    </location>
</feature>
<feature type="domain" description="EamA" evidence="2">
    <location>
        <begin position="142"/>
        <end position="279"/>
    </location>
</feature>
<reference evidence="3" key="2">
    <citation type="submission" date="2023-01" db="EMBL/GenBank/DDBJ databases">
        <title>Human gut microbiome strain richness.</title>
        <authorList>
            <person name="Chen-Liaw A."/>
        </authorList>
    </citation>
    <scope>NUCLEOTIDE SEQUENCE</scope>
    <source>
        <strain evidence="3">RTP21484st1_B7_RTP21484_190118</strain>
    </source>
</reference>
<feature type="transmembrane region" description="Helical" evidence="1">
    <location>
        <begin position="62"/>
        <end position="82"/>
    </location>
</feature>
<dbReference type="EMBL" id="QRYC01000025">
    <property type="protein sequence ID" value="RGU54853.1"/>
    <property type="molecule type" value="Genomic_DNA"/>
</dbReference>
<dbReference type="Proteomes" id="UP001212263">
    <property type="component" value="Unassembled WGS sequence"/>
</dbReference>
<evidence type="ECO:0000313" key="3">
    <source>
        <dbReference type="EMBL" id="MDB9222747.1"/>
    </source>
</evidence>
<dbReference type="PANTHER" id="PTHR22911:SF79">
    <property type="entry name" value="MOBA-LIKE NTP TRANSFERASE DOMAIN-CONTAINING PROTEIN"/>
    <property type="match status" value="1"/>
</dbReference>
<evidence type="ECO:0000313" key="6">
    <source>
        <dbReference type="EMBL" id="RGY06468.1"/>
    </source>
</evidence>
<feature type="transmembrane region" description="Helical" evidence="1">
    <location>
        <begin position="119"/>
        <end position="135"/>
    </location>
</feature>
<dbReference type="Proteomes" id="UP000284434">
    <property type="component" value="Unassembled WGS sequence"/>
</dbReference>
<feature type="domain" description="EamA" evidence="2">
    <location>
        <begin position="10"/>
        <end position="133"/>
    </location>
</feature>
<keyword evidence="1" id="KW-0812">Transmembrane</keyword>
<evidence type="ECO:0000313" key="5">
    <source>
        <dbReference type="EMBL" id="RGV26850.1"/>
    </source>
</evidence>
<feature type="transmembrane region" description="Helical" evidence="1">
    <location>
        <begin position="266"/>
        <end position="286"/>
    </location>
</feature>
<dbReference type="EMBL" id="QSCO01000012">
    <property type="protein sequence ID" value="RGY06468.1"/>
    <property type="molecule type" value="Genomic_DNA"/>
</dbReference>
<accession>A0A1Y3Y6Y9</accession>
<dbReference type="SUPFAM" id="SSF103481">
    <property type="entry name" value="Multidrug resistance efflux transporter EmrE"/>
    <property type="match status" value="2"/>
</dbReference>
<keyword evidence="1" id="KW-1133">Transmembrane helix</keyword>
<dbReference type="EMBL" id="JAQMRD010000007">
    <property type="protein sequence ID" value="MDB9222747.1"/>
    <property type="molecule type" value="Genomic_DNA"/>
</dbReference>
<dbReference type="Proteomes" id="UP000284243">
    <property type="component" value="Unassembled WGS sequence"/>
</dbReference>
<dbReference type="InterPro" id="IPR000620">
    <property type="entry name" value="EamA_dom"/>
</dbReference>
<dbReference type="PANTHER" id="PTHR22911">
    <property type="entry name" value="ACYL-MALONYL CONDENSING ENZYME-RELATED"/>
    <property type="match status" value="1"/>
</dbReference>
<feature type="transmembrane region" description="Helical" evidence="1">
    <location>
        <begin position="32"/>
        <end position="50"/>
    </location>
</feature>
<feature type="transmembrane region" description="Helical" evidence="1">
    <location>
        <begin position="88"/>
        <end position="107"/>
    </location>
</feature>
<gene>
    <name evidence="5" type="ORF">DWW24_08905</name>
    <name evidence="4" type="ORF">DWW57_14690</name>
    <name evidence="6" type="ORF">DXA53_09810</name>
    <name evidence="3" type="ORF">PN645_06955</name>
</gene>
<dbReference type="RefSeq" id="WP_046403554.1">
    <property type="nucleotide sequence ID" value="NZ_BAABYK010000001.1"/>
</dbReference>
<reference evidence="7 8" key="1">
    <citation type="submission" date="2018-08" db="EMBL/GenBank/DDBJ databases">
        <title>A genome reference for cultivated species of the human gut microbiota.</title>
        <authorList>
            <person name="Zou Y."/>
            <person name="Xue W."/>
            <person name="Luo G."/>
        </authorList>
    </citation>
    <scope>NUCLEOTIDE SEQUENCE [LARGE SCALE GENOMIC DNA]</scope>
    <source>
        <strain evidence="5 7">AF14-6AC</strain>
        <strain evidence="4 8">AF16-14</strain>
        <strain evidence="6 9">OF03-11</strain>
    </source>
</reference>
<evidence type="ECO:0000313" key="7">
    <source>
        <dbReference type="Proteomes" id="UP000283426"/>
    </source>
</evidence>
<comment type="caution">
    <text evidence="4">The sequence shown here is derived from an EMBL/GenBank/DDBJ whole genome shotgun (WGS) entry which is preliminary data.</text>
</comment>